<comment type="caution">
    <text evidence="1">The sequence shown here is derived from an EMBL/GenBank/DDBJ whole genome shotgun (WGS) entry which is preliminary data.</text>
</comment>
<name>A0A0F9LMQ4_9ZZZZ</name>
<proteinExistence type="predicted"/>
<evidence type="ECO:0000313" key="1">
    <source>
        <dbReference type="EMBL" id="KKM43792.1"/>
    </source>
</evidence>
<dbReference type="EMBL" id="LAZR01012087">
    <property type="protein sequence ID" value="KKM43792.1"/>
    <property type="molecule type" value="Genomic_DNA"/>
</dbReference>
<sequence>MVRDTVMLHQSPAPQINRGNWDPDEQFYRVDDRVAWYDRYSRNWIVYNIDGQGHQVGSAEFYANATHLLANEQVFAK</sequence>
<dbReference type="AlphaFoldDB" id="A0A0F9LMQ4"/>
<reference evidence="1" key="1">
    <citation type="journal article" date="2015" name="Nature">
        <title>Complex archaea that bridge the gap between prokaryotes and eukaryotes.</title>
        <authorList>
            <person name="Spang A."/>
            <person name="Saw J.H."/>
            <person name="Jorgensen S.L."/>
            <person name="Zaremba-Niedzwiedzka K."/>
            <person name="Martijn J."/>
            <person name="Lind A.E."/>
            <person name="van Eijk R."/>
            <person name="Schleper C."/>
            <person name="Guy L."/>
            <person name="Ettema T.J."/>
        </authorList>
    </citation>
    <scope>NUCLEOTIDE SEQUENCE</scope>
</reference>
<gene>
    <name evidence="1" type="ORF">LCGC14_1562550</name>
</gene>
<organism evidence="1">
    <name type="scientific">marine sediment metagenome</name>
    <dbReference type="NCBI Taxonomy" id="412755"/>
    <lineage>
        <taxon>unclassified sequences</taxon>
        <taxon>metagenomes</taxon>
        <taxon>ecological metagenomes</taxon>
    </lineage>
</organism>
<accession>A0A0F9LMQ4</accession>
<protein>
    <submittedName>
        <fullName evidence="1">Uncharacterized protein</fullName>
    </submittedName>
</protein>